<dbReference type="EMBL" id="QWGE01000001">
    <property type="protein sequence ID" value="RIJ42526.1"/>
    <property type="molecule type" value="Genomic_DNA"/>
</dbReference>
<reference evidence="3" key="1">
    <citation type="submission" date="2018-08" db="EMBL/GenBank/DDBJ databases">
        <title>Mucilaginibacter sp. MYSH2.</title>
        <authorList>
            <person name="Seo T."/>
        </authorList>
    </citation>
    <scope>NUCLEOTIDE SEQUENCE [LARGE SCALE GENOMIC DNA]</scope>
    <source>
        <strain evidence="3">KIRAN</strain>
    </source>
</reference>
<protein>
    <recommendedName>
        <fullName evidence="4">TolC family protein</fullName>
    </recommendedName>
</protein>
<feature type="chain" id="PRO_5017202483" description="TolC family protein" evidence="1">
    <location>
        <begin position="21"/>
        <end position="237"/>
    </location>
</feature>
<gene>
    <name evidence="2" type="ORF">D1627_01285</name>
</gene>
<dbReference type="GO" id="GO:0015562">
    <property type="term" value="F:efflux transmembrane transporter activity"/>
    <property type="evidence" value="ECO:0007669"/>
    <property type="project" value="InterPro"/>
</dbReference>
<evidence type="ECO:0000313" key="2">
    <source>
        <dbReference type="EMBL" id="RIJ42526.1"/>
    </source>
</evidence>
<dbReference type="OrthoDB" id="935706at2"/>
<accession>A0A399SEK2</accession>
<dbReference type="AlphaFoldDB" id="A0A399SEK2"/>
<name>A0A399SEK2_9BACT</name>
<dbReference type="Gene3D" id="1.20.1600.10">
    <property type="entry name" value="Outer membrane efflux proteins (OEP)"/>
    <property type="match status" value="1"/>
</dbReference>
<keyword evidence="3" id="KW-1185">Reference proteome</keyword>
<feature type="signal peptide" evidence="1">
    <location>
        <begin position="1"/>
        <end position="20"/>
    </location>
</feature>
<organism evidence="2 3">
    <name type="scientific">Pontibacter oryzae</name>
    <dbReference type="NCBI Taxonomy" id="2304593"/>
    <lineage>
        <taxon>Bacteria</taxon>
        <taxon>Pseudomonadati</taxon>
        <taxon>Bacteroidota</taxon>
        <taxon>Cytophagia</taxon>
        <taxon>Cytophagales</taxon>
        <taxon>Hymenobacteraceae</taxon>
        <taxon>Pontibacter</taxon>
    </lineage>
</organism>
<comment type="caution">
    <text evidence="2">The sequence shown here is derived from an EMBL/GenBank/DDBJ whole genome shotgun (WGS) entry which is preliminary data.</text>
</comment>
<evidence type="ECO:0008006" key="4">
    <source>
        <dbReference type="Google" id="ProtNLM"/>
    </source>
</evidence>
<keyword evidence="1" id="KW-0732">Signal</keyword>
<dbReference type="RefSeq" id="WP_119430409.1">
    <property type="nucleotide sequence ID" value="NZ_QWGE01000001.1"/>
</dbReference>
<dbReference type="Proteomes" id="UP000266005">
    <property type="component" value="Unassembled WGS sequence"/>
</dbReference>
<evidence type="ECO:0000256" key="1">
    <source>
        <dbReference type="SAM" id="SignalP"/>
    </source>
</evidence>
<evidence type="ECO:0000313" key="3">
    <source>
        <dbReference type="Proteomes" id="UP000266005"/>
    </source>
</evidence>
<dbReference type="SUPFAM" id="SSF56954">
    <property type="entry name" value="Outer membrane efflux proteins (OEP)"/>
    <property type="match status" value="1"/>
</dbReference>
<proteinExistence type="predicted"/>
<sequence length="237" mass="26836">MKHIYILLLLLGSVPVVSLAQTAEPGITAIQRRLPPLDTVLLWAETAAPLVKIQKSYIDKNTAFISNAKKQWLQGLTGDLSYGASDQVFLLQENGGAQSINNFNNGYRASITMRVNLYDVVGRKSLVEMAQHEYEVSRHRHAATQQEVRAKAIALYFETESAQRVLQIKSEVLQVAKLNRMYSEKKFNEANIDVTEFARIIEIATKAEMEFEVAKRELYTSFYLLNELTGKHLEKSL</sequence>